<accession>A0A6A6LA18</accession>
<gene>
    <name evidence="2" type="ORF">GH714_040203</name>
</gene>
<name>A0A6A6LA18_HEVBR</name>
<dbReference type="Proteomes" id="UP000467840">
    <property type="component" value="Chromosome 7"/>
</dbReference>
<evidence type="ECO:0000313" key="3">
    <source>
        <dbReference type="Proteomes" id="UP000467840"/>
    </source>
</evidence>
<comment type="caution">
    <text evidence="2">The sequence shown here is derived from an EMBL/GenBank/DDBJ whole genome shotgun (WGS) entry which is preliminary data.</text>
</comment>
<proteinExistence type="predicted"/>
<dbReference type="PANTHER" id="PTHR31973:SF187">
    <property type="entry name" value="MUTATOR TRANSPOSASE MUDRA PROTEIN"/>
    <property type="match status" value="1"/>
</dbReference>
<dbReference type="PANTHER" id="PTHR31973">
    <property type="entry name" value="POLYPROTEIN, PUTATIVE-RELATED"/>
    <property type="match status" value="1"/>
</dbReference>
<dbReference type="EMBL" id="JAAGAX010000013">
    <property type="protein sequence ID" value="KAF2296479.1"/>
    <property type="molecule type" value="Genomic_DNA"/>
</dbReference>
<feature type="region of interest" description="Disordered" evidence="1">
    <location>
        <begin position="285"/>
        <end position="309"/>
    </location>
</feature>
<protein>
    <recommendedName>
        <fullName evidence="4">MULE transposase domain-containing protein</fullName>
    </recommendedName>
</protein>
<dbReference type="AlphaFoldDB" id="A0A6A6LA18"/>
<evidence type="ECO:0000313" key="2">
    <source>
        <dbReference type="EMBL" id="KAF2296479.1"/>
    </source>
</evidence>
<keyword evidence="3" id="KW-1185">Reference proteome</keyword>
<evidence type="ECO:0000256" key="1">
    <source>
        <dbReference type="SAM" id="MobiDB-lite"/>
    </source>
</evidence>
<reference evidence="2 3" key="1">
    <citation type="journal article" date="2020" name="Mol. Plant">
        <title>The Chromosome-Based Rubber Tree Genome Provides New Insights into Spurge Genome Evolution and Rubber Biosynthesis.</title>
        <authorList>
            <person name="Liu J."/>
            <person name="Shi C."/>
            <person name="Shi C.C."/>
            <person name="Li W."/>
            <person name="Zhang Q.J."/>
            <person name="Zhang Y."/>
            <person name="Li K."/>
            <person name="Lu H.F."/>
            <person name="Shi C."/>
            <person name="Zhu S.T."/>
            <person name="Xiao Z.Y."/>
            <person name="Nan H."/>
            <person name="Yue Y."/>
            <person name="Zhu X.G."/>
            <person name="Wu Y."/>
            <person name="Hong X.N."/>
            <person name="Fan G.Y."/>
            <person name="Tong Y."/>
            <person name="Zhang D."/>
            <person name="Mao C.L."/>
            <person name="Liu Y.L."/>
            <person name="Hao S.J."/>
            <person name="Liu W.Q."/>
            <person name="Lv M.Q."/>
            <person name="Zhang H.B."/>
            <person name="Liu Y."/>
            <person name="Hu-Tang G.R."/>
            <person name="Wang J.P."/>
            <person name="Wang J.H."/>
            <person name="Sun Y.H."/>
            <person name="Ni S.B."/>
            <person name="Chen W.B."/>
            <person name="Zhang X.C."/>
            <person name="Jiao Y.N."/>
            <person name="Eichler E.E."/>
            <person name="Li G.H."/>
            <person name="Liu X."/>
            <person name="Gao L.Z."/>
        </authorList>
    </citation>
    <scope>NUCLEOTIDE SEQUENCE [LARGE SCALE GENOMIC DNA]</scope>
    <source>
        <strain evidence="3">cv. GT1</strain>
        <tissue evidence="2">Leaf</tissue>
    </source>
</reference>
<organism evidence="2 3">
    <name type="scientific">Hevea brasiliensis</name>
    <name type="common">Para rubber tree</name>
    <name type="synonym">Siphonia brasiliensis</name>
    <dbReference type="NCBI Taxonomy" id="3981"/>
    <lineage>
        <taxon>Eukaryota</taxon>
        <taxon>Viridiplantae</taxon>
        <taxon>Streptophyta</taxon>
        <taxon>Embryophyta</taxon>
        <taxon>Tracheophyta</taxon>
        <taxon>Spermatophyta</taxon>
        <taxon>Magnoliopsida</taxon>
        <taxon>eudicotyledons</taxon>
        <taxon>Gunneridae</taxon>
        <taxon>Pentapetalae</taxon>
        <taxon>rosids</taxon>
        <taxon>fabids</taxon>
        <taxon>Malpighiales</taxon>
        <taxon>Euphorbiaceae</taxon>
        <taxon>Crotonoideae</taxon>
        <taxon>Micrandreae</taxon>
        <taxon>Hevea</taxon>
    </lineage>
</organism>
<evidence type="ECO:0008006" key="4">
    <source>
        <dbReference type="Google" id="ProtNLM"/>
    </source>
</evidence>
<sequence length="385" mass="44577">MFSEGELIKYSGGFVILGQWMECDLMKYDDIVNKCRELGYGEDKKVGYFKVRGDWKHQTLVFNDTEVKQLWEEGANFGFLKLFIEFKTDIPIIEDEIEVPITNVPLMYKGNDNSEDLDYIPQEQNEKDKSVDESLFFGLDDVSRLQNEIREHGYVIGRDGNNQMLPISWCVVERDNEESWKWFVERLFEDLNIIDGLGLTIGLAKAIEELVPHIEHLNCVRHIYANWKKLHKVQKFKSLFWKVVYATYKAAFKKLKDLDVKAYEDFMKQDPKFFVQLSSTLGPMEKNGRPRKYPASLSKTRKEKVENQGVEPIETSIQQSETTLNQQDTMKQNAVDLRMVRKGFGAFVSKANGSIYAKMPEETTINIMHGQSSFAVAARGVQTRK</sequence>